<dbReference type="PANTHER" id="PTHR33365">
    <property type="entry name" value="YALI0B05434P"/>
    <property type="match status" value="1"/>
</dbReference>
<accession>A0A1E1LSQ6</accession>
<dbReference type="PANTHER" id="PTHR33365:SF11">
    <property type="entry name" value="TAT PATHWAY SIGNAL SEQUENCE"/>
    <property type="match status" value="1"/>
</dbReference>
<comment type="similarity">
    <text evidence="3">Belongs to the ustYa family.</text>
</comment>
<dbReference type="Proteomes" id="UP000178129">
    <property type="component" value="Unassembled WGS sequence"/>
</dbReference>
<dbReference type="InterPro" id="IPR021765">
    <property type="entry name" value="UstYa-like"/>
</dbReference>
<dbReference type="Pfam" id="PF11807">
    <property type="entry name" value="UstYa"/>
    <property type="match status" value="1"/>
</dbReference>
<reference evidence="7" key="1">
    <citation type="submission" date="2016-03" db="EMBL/GenBank/DDBJ databases">
        <authorList>
            <person name="Ploux O."/>
        </authorList>
    </citation>
    <scope>NUCLEOTIDE SEQUENCE [LARGE SCALE GENOMIC DNA]</scope>
    <source>
        <strain evidence="7">UK7</strain>
    </source>
</reference>
<proteinExistence type="inferred from homology"/>
<feature type="region of interest" description="Disordered" evidence="4">
    <location>
        <begin position="25"/>
        <end position="46"/>
    </location>
</feature>
<dbReference type="GO" id="GO:0016491">
    <property type="term" value="F:oxidoreductase activity"/>
    <property type="evidence" value="ECO:0007669"/>
    <property type="project" value="UniProtKB-KW"/>
</dbReference>
<comment type="caution">
    <text evidence="6">The sequence shown here is derived from an EMBL/GenBank/DDBJ whole genome shotgun (WGS) entry which is preliminary data.</text>
</comment>
<dbReference type="GO" id="GO:0043386">
    <property type="term" value="P:mycotoxin biosynthetic process"/>
    <property type="evidence" value="ECO:0007669"/>
    <property type="project" value="InterPro"/>
</dbReference>
<evidence type="ECO:0000313" key="6">
    <source>
        <dbReference type="EMBL" id="CZT13541.1"/>
    </source>
</evidence>
<dbReference type="AlphaFoldDB" id="A0A1E1LSQ6"/>
<comment type="pathway">
    <text evidence="1">Mycotoxin biosynthesis.</text>
</comment>
<feature type="transmembrane region" description="Helical" evidence="5">
    <location>
        <begin position="55"/>
        <end position="73"/>
    </location>
</feature>
<evidence type="ECO:0000256" key="5">
    <source>
        <dbReference type="SAM" id="Phobius"/>
    </source>
</evidence>
<gene>
    <name evidence="6" type="ORF">RCO7_10371</name>
</gene>
<evidence type="ECO:0008006" key="8">
    <source>
        <dbReference type="Google" id="ProtNLM"/>
    </source>
</evidence>
<feature type="compositionally biased region" description="Basic residues" evidence="4">
    <location>
        <begin position="32"/>
        <end position="45"/>
    </location>
</feature>
<keyword evidence="5" id="KW-0812">Transmembrane</keyword>
<name>A0A1E1LSQ6_9HELO</name>
<dbReference type="STRING" id="914237.A0A1E1LSQ6"/>
<keyword evidence="7" id="KW-1185">Reference proteome</keyword>
<sequence length="271" mass="30827">MDAFADSKVESIPFLRNEIPQRTDPFHGSHLLTKRHRGRSTRRSTRTTDSSWSRAAWWGFLVLLLLSNAGLILERYKYPQHTHDCGGDSTGYAPWFPQEVKSFTDDFRYTTDHFNPPHKSEKTAKARAAWQSLFPPGEGLIRIDDQQDVEKYGLPPTRAPRYPINSTIDALETSMGHELHCLWEIQRHFGMAIRGEHIKSFEHVDHCVNFIAQAIVCAGDLALEGYAPAGSPPLPPTLHVCKKYDAVMDWFDDLKVVEPEDAWANSDPLED</sequence>
<keyword evidence="5" id="KW-1133">Transmembrane helix</keyword>
<evidence type="ECO:0000313" key="7">
    <source>
        <dbReference type="Proteomes" id="UP000178129"/>
    </source>
</evidence>
<keyword evidence="2" id="KW-0560">Oxidoreductase</keyword>
<evidence type="ECO:0000256" key="3">
    <source>
        <dbReference type="ARBA" id="ARBA00035112"/>
    </source>
</evidence>
<organism evidence="6 7">
    <name type="scientific">Rhynchosporium graminicola</name>
    <dbReference type="NCBI Taxonomy" id="2792576"/>
    <lineage>
        <taxon>Eukaryota</taxon>
        <taxon>Fungi</taxon>
        <taxon>Dikarya</taxon>
        <taxon>Ascomycota</taxon>
        <taxon>Pezizomycotina</taxon>
        <taxon>Leotiomycetes</taxon>
        <taxon>Helotiales</taxon>
        <taxon>Ploettnerulaceae</taxon>
        <taxon>Rhynchosporium</taxon>
    </lineage>
</organism>
<evidence type="ECO:0000256" key="2">
    <source>
        <dbReference type="ARBA" id="ARBA00023002"/>
    </source>
</evidence>
<protein>
    <recommendedName>
        <fullName evidence="8">Oxidase ustYa</fullName>
    </recommendedName>
</protein>
<evidence type="ECO:0000256" key="1">
    <source>
        <dbReference type="ARBA" id="ARBA00004685"/>
    </source>
</evidence>
<dbReference type="EMBL" id="FJUW01000090">
    <property type="protein sequence ID" value="CZT13541.1"/>
    <property type="molecule type" value="Genomic_DNA"/>
</dbReference>
<dbReference type="InParanoid" id="A0A1E1LSQ6"/>
<evidence type="ECO:0000256" key="4">
    <source>
        <dbReference type="SAM" id="MobiDB-lite"/>
    </source>
</evidence>
<keyword evidence="5" id="KW-0472">Membrane</keyword>